<accession>A0A7R9LTZ4</accession>
<sequence length="84" mass="9131">MRPRRANRSHREITSTTCSLTYWPTVRLATATISMTGNFSNTGTRSGTLVGKSATISYYGNSRQYCAGMTANSSHGTGKCCAQW</sequence>
<dbReference type="EMBL" id="CAJPIZ010039281">
    <property type="protein sequence ID" value="CAG2121411.1"/>
    <property type="molecule type" value="Genomic_DNA"/>
</dbReference>
<gene>
    <name evidence="1" type="ORF">OSB1V03_LOCUS21357</name>
</gene>
<dbReference type="EMBL" id="OC893856">
    <property type="protein sequence ID" value="CAD7647256.1"/>
    <property type="molecule type" value="Genomic_DNA"/>
</dbReference>
<reference evidence="1" key="1">
    <citation type="submission" date="2020-11" db="EMBL/GenBank/DDBJ databases">
        <authorList>
            <person name="Tran Van P."/>
        </authorList>
    </citation>
    <scope>NUCLEOTIDE SEQUENCE</scope>
</reference>
<dbReference type="Proteomes" id="UP000759131">
    <property type="component" value="Unassembled WGS sequence"/>
</dbReference>
<organism evidence="1">
    <name type="scientific">Medioppia subpectinata</name>
    <dbReference type="NCBI Taxonomy" id="1979941"/>
    <lineage>
        <taxon>Eukaryota</taxon>
        <taxon>Metazoa</taxon>
        <taxon>Ecdysozoa</taxon>
        <taxon>Arthropoda</taxon>
        <taxon>Chelicerata</taxon>
        <taxon>Arachnida</taxon>
        <taxon>Acari</taxon>
        <taxon>Acariformes</taxon>
        <taxon>Sarcoptiformes</taxon>
        <taxon>Oribatida</taxon>
        <taxon>Brachypylina</taxon>
        <taxon>Oppioidea</taxon>
        <taxon>Oppiidae</taxon>
        <taxon>Medioppia</taxon>
    </lineage>
</organism>
<dbReference type="AlphaFoldDB" id="A0A7R9LTZ4"/>
<keyword evidence="2" id="KW-1185">Reference proteome</keyword>
<protein>
    <submittedName>
        <fullName evidence="1">Uncharacterized protein</fullName>
    </submittedName>
</protein>
<proteinExistence type="predicted"/>
<evidence type="ECO:0000313" key="2">
    <source>
        <dbReference type="Proteomes" id="UP000759131"/>
    </source>
</evidence>
<name>A0A7R9LTZ4_9ACAR</name>
<evidence type="ECO:0000313" key="1">
    <source>
        <dbReference type="EMBL" id="CAD7647256.1"/>
    </source>
</evidence>